<dbReference type="Gene3D" id="3.40.50.720">
    <property type="entry name" value="NAD(P)-binding Rossmann-like Domain"/>
    <property type="match status" value="1"/>
</dbReference>
<gene>
    <name evidence="2" type="ORF">GCM10008088_17590</name>
</gene>
<organism evidence="2 3">
    <name type="scientific">Mesonia mobilis</name>
    <dbReference type="NCBI Taxonomy" id="369791"/>
    <lineage>
        <taxon>Bacteria</taxon>
        <taxon>Pseudomonadati</taxon>
        <taxon>Bacteroidota</taxon>
        <taxon>Flavobacteriia</taxon>
        <taxon>Flavobacteriales</taxon>
        <taxon>Flavobacteriaceae</taxon>
        <taxon>Mesonia</taxon>
    </lineage>
</organism>
<comment type="caution">
    <text evidence="2">The sequence shown here is derived from an EMBL/GenBank/DDBJ whole genome shotgun (WGS) entry which is preliminary data.</text>
</comment>
<accession>A0ABQ3BTT1</accession>
<reference evidence="3" key="1">
    <citation type="journal article" date="2019" name="Int. J. Syst. Evol. Microbiol.">
        <title>The Global Catalogue of Microorganisms (GCM) 10K type strain sequencing project: providing services to taxonomists for standard genome sequencing and annotation.</title>
        <authorList>
            <consortium name="The Broad Institute Genomics Platform"/>
            <consortium name="The Broad Institute Genome Sequencing Center for Infectious Disease"/>
            <person name="Wu L."/>
            <person name="Ma J."/>
        </authorList>
    </citation>
    <scope>NUCLEOTIDE SEQUENCE [LARGE SCALE GENOMIC DNA]</scope>
    <source>
        <strain evidence="3">KCTC 12708</strain>
    </source>
</reference>
<dbReference type="InterPro" id="IPR035985">
    <property type="entry name" value="Ubiquitin-activating_enz"/>
</dbReference>
<dbReference type="PANTHER" id="PTHR43267">
    <property type="entry name" value="TRNA THREONYLCARBAMOYLADENOSINE DEHYDRATASE"/>
    <property type="match status" value="1"/>
</dbReference>
<dbReference type="PANTHER" id="PTHR43267:SF3">
    <property type="entry name" value="THIF PROTEIN"/>
    <property type="match status" value="1"/>
</dbReference>
<protein>
    <recommendedName>
        <fullName evidence="1">THIF-type NAD/FAD binding fold domain-containing protein</fullName>
    </recommendedName>
</protein>
<dbReference type="EMBL" id="BMWY01000004">
    <property type="protein sequence ID" value="GGZ56497.1"/>
    <property type="molecule type" value="Genomic_DNA"/>
</dbReference>
<name>A0ABQ3BTT1_9FLAO</name>
<proteinExistence type="predicted"/>
<evidence type="ECO:0000313" key="3">
    <source>
        <dbReference type="Proteomes" id="UP000615593"/>
    </source>
</evidence>
<dbReference type="Pfam" id="PF00899">
    <property type="entry name" value="ThiF"/>
    <property type="match status" value="1"/>
</dbReference>
<dbReference type="Proteomes" id="UP000615593">
    <property type="component" value="Unassembled WGS sequence"/>
</dbReference>
<dbReference type="SUPFAM" id="SSF69572">
    <property type="entry name" value="Activating enzymes of the ubiquitin-like proteins"/>
    <property type="match status" value="1"/>
</dbReference>
<dbReference type="GeneID" id="94369425"/>
<sequence length="557" mass="65626">MEEGLNKQVLKELEKKLAFVKSIKNLRYEGDVLNGEVIFNFPKLKNDLTFKFEILPHYPFKTYHTETIRFYNKSLIAYDHVMEDGHICFHNRHSVNLKEKLVLDFNSLKEWIENFYIKKSSNQNYEHLVVNKSIVEDSYYAFHFTQIEYSFSKDEYGLVDLTQAGIGYYNEIKLQNFLVQNFKNNSDVIAECNWSFNIKDLPNSNIGLYYFLENSPSTYNKFIFDNWLDFTNILSVEFLNFLNEFENRNLKKYRDSKIPIFFGYKIDENECFWQVAILKIGSFPTEGVPERKNDKKTGIWNSQLIDSKINWCFTKDCSYKYFFGRGKLSNLITEKKILIIGVGAIGSIVATTLTRGGAKNIDFIDYDIKEPENICRSEYSFRQGINTKTVELADNLTSISPFLNINNLQNKYFEDITKRFINDEEYKLGLTNNLNAYDIIFDCSTDDDLMYILDNLKIKGSLINLSISNFAKELICGIYPNTYRFVRNQFDNILTVDDDLYEPIGYWSPTFKASYNDVNLLVQYALKHINQKIEENKLRNFVIEEDRYKNILRINEY</sequence>
<dbReference type="RefSeq" id="WP_027885747.1">
    <property type="nucleotide sequence ID" value="NZ_BMWY01000004.1"/>
</dbReference>
<dbReference type="InterPro" id="IPR000594">
    <property type="entry name" value="ThiF_NAD_FAD-bd"/>
</dbReference>
<evidence type="ECO:0000259" key="1">
    <source>
        <dbReference type="Pfam" id="PF00899"/>
    </source>
</evidence>
<keyword evidence="3" id="KW-1185">Reference proteome</keyword>
<evidence type="ECO:0000313" key="2">
    <source>
        <dbReference type="EMBL" id="GGZ56497.1"/>
    </source>
</evidence>
<dbReference type="InterPro" id="IPR045886">
    <property type="entry name" value="ThiF/MoeB/HesA"/>
</dbReference>
<feature type="domain" description="THIF-type NAD/FAD binding fold" evidence="1">
    <location>
        <begin position="332"/>
        <end position="444"/>
    </location>
</feature>